<evidence type="ECO:0000256" key="3">
    <source>
        <dbReference type="ARBA" id="ARBA00010136"/>
    </source>
</evidence>
<dbReference type="GO" id="GO:0042277">
    <property type="term" value="F:peptide binding"/>
    <property type="evidence" value="ECO:0007669"/>
    <property type="project" value="TreeGrafter"/>
</dbReference>
<evidence type="ECO:0000256" key="11">
    <source>
        <dbReference type="ARBA" id="ARBA00023288"/>
    </source>
</evidence>
<dbReference type="InterPro" id="IPR045357">
    <property type="entry name" value="Aminopeptidase_N-like_N"/>
</dbReference>
<evidence type="ECO:0000256" key="9">
    <source>
        <dbReference type="ARBA" id="ARBA00022833"/>
    </source>
</evidence>
<feature type="domain" description="C2H2-type" evidence="14">
    <location>
        <begin position="608"/>
        <end position="636"/>
    </location>
</feature>
<dbReference type="InterPro" id="IPR036236">
    <property type="entry name" value="Znf_C2H2_sf"/>
</dbReference>
<keyword evidence="16" id="KW-1185">Reference proteome</keyword>
<dbReference type="PROSITE" id="PS00028">
    <property type="entry name" value="ZINC_FINGER_C2H2_1"/>
    <property type="match status" value="8"/>
</dbReference>
<organism evidence="15 16">
    <name type="scientific">Danaus chrysippus</name>
    <name type="common">African queen</name>
    <dbReference type="NCBI Taxonomy" id="151541"/>
    <lineage>
        <taxon>Eukaryota</taxon>
        <taxon>Metazoa</taxon>
        <taxon>Ecdysozoa</taxon>
        <taxon>Arthropoda</taxon>
        <taxon>Hexapoda</taxon>
        <taxon>Insecta</taxon>
        <taxon>Pterygota</taxon>
        <taxon>Neoptera</taxon>
        <taxon>Endopterygota</taxon>
        <taxon>Lepidoptera</taxon>
        <taxon>Glossata</taxon>
        <taxon>Ditrysia</taxon>
        <taxon>Papilionoidea</taxon>
        <taxon>Nymphalidae</taxon>
        <taxon>Danainae</taxon>
        <taxon>Danaini</taxon>
        <taxon>Danaina</taxon>
        <taxon>Danaus</taxon>
        <taxon>Anosia</taxon>
    </lineage>
</organism>
<dbReference type="PANTHER" id="PTHR11533">
    <property type="entry name" value="PROTEASE M1 ZINC METALLOPROTEASE"/>
    <property type="match status" value="1"/>
</dbReference>
<evidence type="ECO:0000256" key="6">
    <source>
        <dbReference type="ARBA" id="ARBA00022723"/>
    </source>
</evidence>
<dbReference type="PRINTS" id="PR00756">
    <property type="entry name" value="ALADIPTASE"/>
</dbReference>
<feature type="domain" description="C2H2-type" evidence="14">
    <location>
        <begin position="457"/>
        <end position="484"/>
    </location>
</feature>
<evidence type="ECO:0000256" key="13">
    <source>
        <dbReference type="SAM" id="MobiDB-lite"/>
    </source>
</evidence>
<dbReference type="Gene3D" id="1.25.50.20">
    <property type="match status" value="1"/>
</dbReference>
<keyword evidence="6" id="KW-0479">Metal-binding</keyword>
<protein>
    <submittedName>
        <fullName evidence="15">(African queen) hypothetical protein</fullName>
    </submittedName>
</protein>
<dbReference type="InterPro" id="IPR050344">
    <property type="entry name" value="Peptidase_M1_aminopeptidases"/>
</dbReference>
<dbReference type="GO" id="GO:0005886">
    <property type="term" value="C:plasma membrane"/>
    <property type="evidence" value="ECO:0007669"/>
    <property type="project" value="UniProtKB-SubCell"/>
</dbReference>
<reference evidence="15" key="1">
    <citation type="submission" date="2021-09" db="EMBL/GenBank/DDBJ databases">
        <authorList>
            <person name="Martin H S."/>
        </authorList>
    </citation>
    <scope>NUCLEOTIDE SEQUENCE</scope>
</reference>
<dbReference type="InterPro" id="IPR013087">
    <property type="entry name" value="Znf_C2H2_type"/>
</dbReference>
<dbReference type="Pfam" id="PF00096">
    <property type="entry name" value="zf-C2H2"/>
    <property type="match status" value="5"/>
</dbReference>
<evidence type="ECO:0000256" key="1">
    <source>
        <dbReference type="ARBA" id="ARBA00001947"/>
    </source>
</evidence>
<feature type="domain" description="C2H2-type" evidence="14">
    <location>
        <begin position="344"/>
        <end position="371"/>
    </location>
</feature>
<feature type="domain" description="C2H2-type" evidence="14">
    <location>
        <begin position="428"/>
        <end position="456"/>
    </location>
</feature>
<feature type="domain" description="C2H2-type" evidence="14">
    <location>
        <begin position="315"/>
        <end position="339"/>
    </location>
</feature>
<comment type="subcellular location">
    <subcellularLocation>
        <location evidence="2">Cell membrane</location>
        <topology evidence="2">Lipid-anchor</topology>
        <topology evidence="2">GPI-anchor</topology>
    </subcellularLocation>
</comment>
<dbReference type="GO" id="GO:0005737">
    <property type="term" value="C:cytoplasm"/>
    <property type="evidence" value="ECO:0007669"/>
    <property type="project" value="TreeGrafter"/>
</dbReference>
<feature type="region of interest" description="Disordered" evidence="13">
    <location>
        <begin position="1318"/>
        <end position="1340"/>
    </location>
</feature>
<dbReference type="GO" id="GO:0005615">
    <property type="term" value="C:extracellular space"/>
    <property type="evidence" value="ECO:0007669"/>
    <property type="project" value="TreeGrafter"/>
</dbReference>
<name>A0A8J2R489_9NEOP</name>
<dbReference type="Pfam" id="PF12874">
    <property type="entry name" value="zf-met"/>
    <property type="match status" value="1"/>
</dbReference>
<dbReference type="EMBL" id="CAKASE010000076">
    <property type="protein sequence ID" value="CAG9577605.1"/>
    <property type="molecule type" value="Genomic_DNA"/>
</dbReference>
<evidence type="ECO:0000256" key="5">
    <source>
        <dbReference type="ARBA" id="ARBA00022670"/>
    </source>
</evidence>
<evidence type="ECO:0000256" key="4">
    <source>
        <dbReference type="ARBA" id="ARBA00022622"/>
    </source>
</evidence>
<dbReference type="Pfam" id="PF17900">
    <property type="entry name" value="Peptidase_M1_N"/>
    <property type="match status" value="1"/>
</dbReference>
<keyword evidence="8" id="KW-0378">Hydrolase</keyword>
<dbReference type="PROSITE" id="PS50157">
    <property type="entry name" value="ZINC_FINGER_C2H2_2"/>
    <property type="match status" value="9"/>
</dbReference>
<keyword evidence="10" id="KW-0482">Metalloprotease</keyword>
<accession>A0A8J2R489</accession>
<dbReference type="InterPro" id="IPR001930">
    <property type="entry name" value="Peptidase_M1"/>
</dbReference>
<dbReference type="Gene3D" id="1.10.390.10">
    <property type="entry name" value="Neutral Protease Domain 2"/>
    <property type="match status" value="1"/>
</dbReference>
<dbReference type="Gene3D" id="3.30.160.60">
    <property type="entry name" value="Classic Zinc Finger"/>
    <property type="match status" value="6"/>
</dbReference>
<evidence type="ECO:0000259" key="14">
    <source>
        <dbReference type="PROSITE" id="PS50157"/>
    </source>
</evidence>
<dbReference type="Pfam" id="PF01433">
    <property type="entry name" value="Peptidase_M1"/>
    <property type="match status" value="1"/>
</dbReference>
<keyword evidence="7 12" id="KW-0863">Zinc-finger</keyword>
<keyword evidence="11" id="KW-0449">Lipoprotein</keyword>
<feature type="compositionally biased region" description="Low complexity" evidence="13">
    <location>
        <begin position="1319"/>
        <end position="1338"/>
    </location>
</feature>
<feature type="domain" description="C2H2-type" evidence="14">
    <location>
        <begin position="580"/>
        <end position="607"/>
    </location>
</feature>
<feature type="domain" description="C2H2-type" evidence="14">
    <location>
        <begin position="399"/>
        <end position="426"/>
    </location>
</feature>
<dbReference type="SUPFAM" id="SSF55486">
    <property type="entry name" value="Metalloproteases ('zincins'), catalytic domain"/>
    <property type="match status" value="1"/>
</dbReference>
<evidence type="ECO:0000256" key="7">
    <source>
        <dbReference type="ARBA" id="ARBA00022771"/>
    </source>
</evidence>
<sequence length="1755" mass="199966">MEIKDGILNNLLCMSCLCVGRCIQEVKEERLKQYYLDVLREIPLNVDLPSPWLCWECLSLLQKVVAFRDQVKDSYRILQTYTKENFNECLQSDVSRSPRLKLAKQLCIDIPPEDVKFEINEGESSPRNKSFNIDSEHELEEVHTVICDVQRGQGKISNNGSLFLNENDPMCTQHDVKNEPCDDIFTDRMKIEDVVELKLTPKTERRKLNNKIKKPDEKEDYFANGRNEIVEVKIENYESKSSFKRNDILEKNKNDLKTNIDENKIEENTRDVKDTVKDTKFIKNQYYRTLHLSYEEMLAERQTLRDAESFVNSPYKCESCIIVFNHQRALKIHNEKRHTVTGKYTCSICNINLSSAEELASHYRRHTRTYECTVCNKRCASIKDVHKHLKEHSIYIKVYTCDVCAVVSNSAATHRYHKEKHHSNKPRIECADCDKTFSHRAGLMNHRLTFHEYQNKFPCNVCNKIFRWKTSLKRHLKKHNESKDNRSKAFCAKCDIVFSSVCSLQRHLRNSLKHVTSDQLKFICDHCNHRFADKTKLRDHIEEKHLFRTYQCHICHKPSKNRVGLEQHIRTVHKGRPNNRMCHHCGKGFPTKVQLESHIRTHTGERPFMCEYCPTTFSQQSNLYKHHRQVHLNIKSKRYPLCRKRKENNQPDVAVFTLPVQGSCRSCREMDGIQMEPIGKYKTDRNGSAKAAAWRNMVDQDLDDVAFLADTDKAREARELGDAPVAVCSQRRALCLAALVLSAMFATALLVVYATPQPECPCAAEVELIPGIVPTGVEENYTTASKERIASNGMVFPWRGARLPTFLIPKHYNLWLHPNLTTGELRGEVSIDFKVDRDTTFVVLNIRDMNVTERALFKAGGSLGPKVAKTLDYPQADQTYIEFKEKLRRKYNYTLSLRFITKLDRSDRQRGFFIAGTHRQRCAISRFWLTHARSAFPCLDEPHLRATFKLTIVRDRFHVSLTNMPIVATEEAGFYLGHRLLQDEFALSPPMSPHMMSLAVCRLQRRGAVPLPVPTTDTTETPPEVAPEISLYSDQQVILDESGPLLEWVQKTIQLFAYELNTSYPLPKFDIVVVDGGSSYSEGWGLITLSPSLLTDTKVIARLLAQQWFGGLVSPRWWSSQWLLEALTSVLGEKAPALGGLPAERQQDALLLDHVLPALRLDSSNSVRAVASPRLEKSDIESATDELSLHKGAAIVSMAIEAAGVDVGRAALARLLRDHRTASADAKDLWRALQHSSSAPPHAWDGWCEKPGYPLLCATQVDGDIVLRQERFIMSAPPPEKEPVMLNELLTRDLRMELEELFYEPENYTEIIEEDINSTSTTPAPTTTTTEKPTTKPTKLPPAPKWVIPLTFTVGPLIEEEEMENITKLWKNSTENIQNGTWYDILNDTKRSSKWSENVTYLIWMNDTEMVIPDLGKHKWVRYNVGARGLYRVAPQDRHLNETAEAAAKRASDLYSSGAPAERALLLDDAFVLSRARRLPASVAIAAAAHLSTERHWAVWRVVVAHLSWWRELLRVSSSSPHLLALLATLPPSLPLYTPQDIIDATVSEDQLWLSGALLTAGVEWGNENVTQQALTLFDNWLNDNETIPEIYQEAAFIAGVRAHGSRAWSACWRALLASASAPRPLYSHRALLAALSAADDDWLVYRFAYTVLSSEAQKGRDWDMWVTALYEGLCRWRGPSVVWRALVPAQLPPRALAAAARCMHQPTDYYRFKELFGDQKGAAAALDIIALNTAWVAKADADLVAYFNSIKQNE</sequence>
<evidence type="ECO:0000313" key="16">
    <source>
        <dbReference type="Proteomes" id="UP000789524"/>
    </source>
</evidence>
<evidence type="ECO:0000256" key="10">
    <source>
        <dbReference type="ARBA" id="ARBA00023049"/>
    </source>
</evidence>
<dbReference type="InterPro" id="IPR027268">
    <property type="entry name" value="Peptidase_M4/M1_CTD_sf"/>
</dbReference>
<keyword evidence="4" id="KW-0336">GPI-anchor</keyword>
<proteinExistence type="inferred from homology"/>
<evidence type="ECO:0000256" key="8">
    <source>
        <dbReference type="ARBA" id="ARBA00022801"/>
    </source>
</evidence>
<keyword evidence="5" id="KW-0645">Protease</keyword>
<evidence type="ECO:0000313" key="15">
    <source>
        <dbReference type="EMBL" id="CAG9577605.1"/>
    </source>
</evidence>
<dbReference type="PANTHER" id="PTHR11533:SF299">
    <property type="entry name" value="AMINOPEPTIDASE"/>
    <property type="match status" value="1"/>
</dbReference>
<dbReference type="Pfam" id="PF11838">
    <property type="entry name" value="ERAP1_C"/>
    <property type="match status" value="1"/>
</dbReference>
<dbReference type="GO" id="GO:0098552">
    <property type="term" value="C:side of membrane"/>
    <property type="evidence" value="ECO:0007669"/>
    <property type="project" value="UniProtKB-KW"/>
</dbReference>
<keyword evidence="4" id="KW-0472">Membrane</keyword>
<dbReference type="GO" id="GO:0043171">
    <property type="term" value="P:peptide catabolic process"/>
    <property type="evidence" value="ECO:0007669"/>
    <property type="project" value="TreeGrafter"/>
</dbReference>
<dbReference type="SMART" id="SM00355">
    <property type="entry name" value="ZnF_C2H2"/>
    <property type="match status" value="11"/>
</dbReference>
<feature type="domain" description="C2H2-type" evidence="14">
    <location>
        <begin position="522"/>
        <end position="545"/>
    </location>
</feature>
<evidence type="ECO:0000256" key="12">
    <source>
        <dbReference type="PROSITE-ProRule" id="PRU00042"/>
    </source>
</evidence>
<dbReference type="InterPro" id="IPR014782">
    <property type="entry name" value="Peptidase_M1_dom"/>
</dbReference>
<dbReference type="InterPro" id="IPR024571">
    <property type="entry name" value="ERAP1-like_C_dom"/>
</dbReference>
<evidence type="ECO:0000256" key="2">
    <source>
        <dbReference type="ARBA" id="ARBA00004609"/>
    </source>
</evidence>
<dbReference type="GO" id="GO:0008270">
    <property type="term" value="F:zinc ion binding"/>
    <property type="evidence" value="ECO:0007669"/>
    <property type="project" value="UniProtKB-KW"/>
</dbReference>
<dbReference type="GO" id="GO:0006508">
    <property type="term" value="P:proteolysis"/>
    <property type="evidence" value="ECO:0007669"/>
    <property type="project" value="UniProtKB-KW"/>
</dbReference>
<feature type="domain" description="C2H2-type" evidence="14">
    <location>
        <begin position="550"/>
        <end position="578"/>
    </location>
</feature>
<dbReference type="FunFam" id="3.30.160.60:FF:000065">
    <property type="entry name" value="B-cell CLL/lymphoma 6, member B"/>
    <property type="match status" value="1"/>
</dbReference>
<dbReference type="OrthoDB" id="6750768at2759"/>
<dbReference type="Gene3D" id="2.60.40.1730">
    <property type="entry name" value="tricorn interacting facor f3 domain"/>
    <property type="match status" value="1"/>
</dbReference>
<comment type="similarity">
    <text evidence="3">Belongs to the peptidase M1 family.</text>
</comment>
<dbReference type="Proteomes" id="UP000789524">
    <property type="component" value="Unassembled WGS sequence"/>
</dbReference>
<comment type="cofactor">
    <cofactor evidence="1">
        <name>Zn(2+)</name>
        <dbReference type="ChEBI" id="CHEBI:29105"/>
    </cofactor>
</comment>
<keyword evidence="4" id="KW-0325">Glycoprotein</keyword>
<dbReference type="InterPro" id="IPR042097">
    <property type="entry name" value="Aminopeptidase_N-like_N_sf"/>
</dbReference>
<dbReference type="SUPFAM" id="SSF63737">
    <property type="entry name" value="Leukotriene A4 hydrolase N-terminal domain"/>
    <property type="match status" value="1"/>
</dbReference>
<dbReference type="GO" id="GO:0070006">
    <property type="term" value="F:metalloaminopeptidase activity"/>
    <property type="evidence" value="ECO:0007669"/>
    <property type="project" value="TreeGrafter"/>
</dbReference>
<dbReference type="SUPFAM" id="SSF57667">
    <property type="entry name" value="beta-beta-alpha zinc fingers"/>
    <property type="match status" value="4"/>
</dbReference>
<gene>
    <name evidence="15" type="ORF">DCHRY22_LOCUS12420</name>
</gene>
<keyword evidence="9" id="KW-0862">Zinc</keyword>
<comment type="caution">
    <text evidence="15">The sequence shown here is derived from an EMBL/GenBank/DDBJ whole genome shotgun (WGS) entry which is preliminary data.</text>
</comment>